<dbReference type="EMBL" id="JACIFF010000005">
    <property type="protein sequence ID" value="MBB4079594.1"/>
    <property type="molecule type" value="Genomic_DNA"/>
</dbReference>
<dbReference type="InterPro" id="IPR001761">
    <property type="entry name" value="Peripla_BP/Lac1_sug-bd_dom"/>
</dbReference>
<dbReference type="Gene3D" id="3.40.50.2300">
    <property type="match status" value="2"/>
</dbReference>
<keyword evidence="1" id="KW-0805">Transcription regulation</keyword>
<dbReference type="PANTHER" id="PTHR30146:SF109">
    <property type="entry name" value="HTH-TYPE TRANSCRIPTIONAL REGULATOR GALS"/>
    <property type="match status" value="1"/>
</dbReference>
<accession>A0A840E207</accession>
<keyword evidence="2" id="KW-0238">DNA-binding</keyword>
<dbReference type="Proteomes" id="UP000576209">
    <property type="component" value="Unassembled WGS sequence"/>
</dbReference>
<dbReference type="PANTHER" id="PTHR30146">
    <property type="entry name" value="LACI-RELATED TRANSCRIPTIONAL REPRESSOR"/>
    <property type="match status" value="1"/>
</dbReference>
<organism evidence="5 6">
    <name type="scientific">Neolewinella aquimaris</name>
    <dbReference type="NCBI Taxonomy" id="1835722"/>
    <lineage>
        <taxon>Bacteria</taxon>
        <taxon>Pseudomonadati</taxon>
        <taxon>Bacteroidota</taxon>
        <taxon>Saprospiria</taxon>
        <taxon>Saprospirales</taxon>
        <taxon>Lewinellaceae</taxon>
        <taxon>Neolewinella</taxon>
    </lineage>
</organism>
<keyword evidence="3" id="KW-0804">Transcription</keyword>
<evidence type="ECO:0000256" key="2">
    <source>
        <dbReference type="ARBA" id="ARBA00023125"/>
    </source>
</evidence>
<dbReference type="SMART" id="SM00354">
    <property type="entry name" value="HTH_LACI"/>
    <property type="match status" value="1"/>
</dbReference>
<dbReference type="Gene3D" id="1.10.260.40">
    <property type="entry name" value="lambda repressor-like DNA-binding domains"/>
    <property type="match status" value="1"/>
</dbReference>
<dbReference type="InterPro" id="IPR010982">
    <property type="entry name" value="Lambda_DNA-bd_dom_sf"/>
</dbReference>
<dbReference type="CDD" id="cd01392">
    <property type="entry name" value="HTH_LacI"/>
    <property type="match status" value="1"/>
</dbReference>
<comment type="caution">
    <text evidence="5">The sequence shown here is derived from an EMBL/GenBank/DDBJ whole genome shotgun (WGS) entry which is preliminary data.</text>
</comment>
<protein>
    <submittedName>
        <fullName evidence="5">LacI family transcriptional regulator</fullName>
    </submittedName>
</protein>
<dbReference type="InterPro" id="IPR028082">
    <property type="entry name" value="Peripla_BP_I"/>
</dbReference>
<gene>
    <name evidence="5" type="ORF">GGR28_002219</name>
</gene>
<dbReference type="GO" id="GO:0003700">
    <property type="term" value="F:DNA-binding transcription factor activity"/>
    <property type="evidence" value="ECO:0007669"/>
    <property type="project" value="TreeGrafter"/>
</dbReference>
<reference evidence="5 6" key="1">
    <citation type="submission" date="2020-08" db="EMBL/GenBank/DDBJ databases">
        <title>Genomic Encyclopedia of Type Strains, Phase IV (KMG-IV): sequencing the most valuable type-strain genomes for metagenomic binning, comparative biology and taxonomic classification.</title>
        <authorList>
            <person name="Goeker M."/>
        </authorList>
    </citation>
    <scope>NUCLEOTIDE SEQUENCE [LARGE SCALE GENOMIC DNA]</scope>
    <source>
        <strain evidence="5 6">DSM 105137</strain>
    </source>
</reference>
<dbReference type="RefSeq" id="WP_183495832.1">
    <property type="nucleotide sequence ID" value="NZ_JACIFF010000005.1"/>
</dbReference>
<sequence length="342" mass="37620">MGQKNNKRVTIYDLAKELNVSPSTVSRALKDHTSIGQETTKAVKALAKQRGYRPNVLASNLRNQHSNTIGVLVPWVNRPFISTLISGIEESAQRAGYNVLIAQTQDSYETEVTNTKALVDSRVQALIVSLAMETTDYSHFNDAVRQGTPVVFVDRVPMNYRGNQVMIDNYQTGYDATQYLIDRGRKRIALFSGSLKQKIYRDRYDGYVAALRNNGIPIDESLIGNSHRLSIEEGTALIAGMLKLSVPPDAVFSTNDSAAIGAMKYVKSVGKRIPEDVAFIGMNDDPMCTIITPNLTSMSHPAAEMGRLALRQALEIITQPDAETNTAITVRLNTKVVPRASS</sequence>
<evidence type="ECO:0000259" key="4">
    <source>
        <dbReference type="PROSITE" id="PS50932"/>
    </source>
</evidence>
<proteinExistence type="predicted"/>
<evidence type="ECO:0000256" key="1">
    <source>
        <dbReference type="ARBA" id="ARBA00023015"/>
    </source>
</evidence>
<dbReference type="InterPro" id="IPR000843">
    <property type="entry name" value="HTH_LacI"/>
</dbReference>
<dbReference type="CDD" id="cd06267">
    <property type="entry name" value="PBP1_LacI_sugar_binding-like"/>
    <property type="match status" value="1"/>
</dbReference>
<dbReference type="SUPFAM" id="SSF47413">
    <property type="entry name" value="lambda repressor-like DNA-binding domains"/>
    <property type="match status" value="1"/>
</dbReference>
<name>A0A840E207_9BACT</name>
<dbReference type="SUPFAM" id="SSF53822">
    <property type="entry name" value="Periplasmic binding protein-like I"/>
    <property type="match status" value="1"/>
</dbReference>
<dbReference type="GO" id="GO:0000976">
    <property type="term" value="F:transcription cis-regulatory region binding"/>
    <property type="evidence" value="ECO:0007669"/>
    <property type="project" value="TreeGrafter"/>
</dbReference>
<dbReference type="Pfam" id="PF00532">
    <property type="entry name" value="Peripla_BP_1"/>
    <property type="match status" value="1"/>
</dbReference>
<evidence type="ECO:0000313" key="6">
    <source>
        <dbReference type="Proteomes" id="UP000576209"/>
    </source>
</evidence>
<evidence type="ECO:0000313" key="5">
    <source>
        <dbReference type="EMBL" id="MBB4079594.1"/>
    </source>
</evidence>
<evidence type="ECO:0000256" key="3">
    <source>
        <dbReference type="ARBA" id="ARBA00023163"/>
    </source>
</evidence>
<dbReference type="Pfam" id="PF00356">
    <property type="entry name" value="LacI"/>
    <property type="match status" value="1"/>
</dbReference>
<dbReference type="PROSITE" id="PS50932">
    <property type="entry name" value="HTH_LACI_2"/>
    <property type="match status" value="1"/>
</dbReference>
<feature type="domain" description="HTH lacI-type" evidence="4">
    <location>
        <begin position="9"/>
        <end position="63"/>
    </location>
</feature>
<keyword evidence="6" id="KW-1185">Reference proteome</keyword>
<dbReference type="AlphaFoldDB" id="A0A840E207"/>